<sequence>MSDTDSMLAQQIALFHSQINKKRFNDESLRILESVLASNDVKSLFQLRSTLKEFIRSESLSAIRHIAAKTVDQQLSTLEFFVGAFAIIGDIESCLALRYEALVLREHKSQIHQWLQVSPVEWLNFAEQSLDNCFYAIAAKACDYALSCFHRNEIVRSKTDESCENLQLTEKITKLKNCALTLAASRSAHFTVKAQAAEYLRKRASEECNSQPPICKPAPCAASTLYRDGIKKRNDWKLNASRRVVSSSSQP</sequence>
<evidence type="ECO:0000313" key="1">
    <source>
        <dbReference type="EMBL" id="TYH23754.1"/>
    </source>
</evidence>
<dbReference type="PANTHER" id="PTHR37176:SF1">
    <property type="entry name" value="PROTEIN DOUBLE-STRAND BREAK FORMATION"/>
    <property type="match status" value="1"/>
</dbReference>
<name>A0A5D2H0J1_GOSDA</name>
<keyword evidence="2" id="KW-1185">Reference proteome</keyword>
<dbReference type="GO" id="GO:0042138">
    <property type="term" value="P:meiotic DNA double-strand break formation"/>
    <property type="evidence" value="ECO:0007669"/>
    <property type="project" value="InterPro"/>
</dbReference>
<dbReference type="AlphaFoldDB" id="A0A5D2H0J1"/>
<reference evidence="1 2" key="1">
    <citation type="submission" date="2019-06" db="EMBL/GenBank/DDBJ databases">
        <title>WGS assembly of Gossypium darwinii.</title>
        <authorList>
            <person name="Chen Z.J."/>
            <person name="Sreedasyam A."/>
            <person name="Ando A."/>
            <person name="Song Q."/>
            <person name="De L."/>
            <person name="Hulse-Kemp A."/>
            <person name="Ding M."/>
            <person name="Ye W."/>
            <person name="Kirkbride R."/>
            <person name="Jenkins J."/>
            <person name="Plott C."/>
            <person name="Lovell J."/>
            <person name="Lin Y.-M."/>
            <person name="Vaughn R."/>
            <person name="Liu B."/>
            <person name="Li W."/>
            <person name="Simpson S."/>
            <person name="Scheffler B."/>
            <person name="Saski C."/>
            <person name="Grover C."/>
            <person name="Hu G."/>
            <person name="Conover J."/>
            <person name="Carlson J."/>
            <person name="Shu S."/>
            <person name="Boston L."/>
            <person name="Williams M."/>
            <person name="Peterson D."/>
            <person name="Mcgee K."/>
            <person name="Jones D."/>
            <person name="Wendel J."/>
            <person name="Stelly D."/>
            <person name="Grimwood J."/>
            <person name="Schmutz J."/>
        </authorList>
    </citation>
    <scope>NUCLEOTIDE SEQUENCE [LARGE SCALE GENOMIC DNA]</scope>
    <source>
        <strain evidence="1">1808015.09</strain>
    </source>
</reference>
<organism evidence="1 2">
    <name type="scientific">Gossypium darwinii</name>
    <name type="common">Darwin's cotton</name>
    <name type="synonym">Gossypium barbadense var. darwinii</name>
    <dbReference type="NCBI Taxonomy" id="34276"/>
    <lineage>
        <taxon>Eukaryota</taxon>
        <taxon>Viridiplantae</taxon>
        <taxon>Streptophyta</taxon>
        <taxon>Embryophyta</taxon>
        <taxon>Tracheophyta</taxon>
        <taxon>Spermatophyta</taxon>
        <taxon>Magnoliopsida</taxon>
        <taxon>eudicotyledons</taxon>
        <taxon>Gunneridae</taxon>
        <taxon>Pentapetalae</taxon>
        <taxon>rosids</taxon>
        <taxon>malvids</taxon>
        <taxon>Malvales</taxon>
        <taxon>Malvaceae</taxon>
        <taxon>Malvoideae</taxon>
        <taxon>Gossypium</taxon>
    </lineage>
</organism>
<evidence type="ECO:0000313" key="2">
    <source>
        <dbReference type="Proteomes" id="UP000323506"/>
    </source>
</evidence>
<dbReference type="EMBL" id="CM017690">
    <property type="protein sequence ID" value="TYH23754.1"/>
    <property type="molecule type" value="Genomic_DNA"/>
</dbReference>
<accession>A0A5D2H0J1</accession>
<dbReference type="InterPro" id="IPR044969">
    <property type="entry name" value="DFO"/>
</dbReference>
<dbReference type="Proteomes" id="UP000323506">
    <property type="component" value="Chromosome A03"/>
</dbReference>
<gene>
    <name evidence="1" type="ORF">ES288_A03G038800v1</name>
</gene>
<dbReference type="PANTHER" id="PTHR37176">
    <property type="entry name" value="F10K1.23"/>
    <property type="match status" value="1"/>
</dbReference>
<protein>
    <submittedName>
        <fullName evidence="1">Uncharacterized protein</fullName>
    </submittedName>
</protein>
<proteinExistence type="predicted"/>